<gene>
    <name evidence="4" type="ORF">NP493_452g04000</name>
</gene>
<dbReference type="AlphaFoldDB" id="A0AAD9NUU1"/>
<dbReference type="InterPro" id="IPR013087">
    <property type="entry name" value="Znf_C2H2_type"/>
</dbReference>
<feature type="domain" description="C2H2-type" evidence="3">
    <location>
        <begin position="26"/>
        <end position="47"/>
    </location>
</feature>
<feature type="coiled-coil region" evidence="1">
    <location>
        <begin position="131"/>
        <end position="186"/>
    </location>
</feature>
<dbReference type="PROSITE" id="PS00028">
    <property type="entry name" value="ZINC_FINGER_C2H2_1"/>
    <property type="match status" value="2"/>
</dbReference>
<accession>A0AAD9NUU1</accession>
<evidence type="ECO:0000259" key="3">
    <source>
        <dbReference type="PROSITE" id="PS00028"/>
    </source>
</evidence>
<keyword evidence="1" id="KW-0175">Coiled coil</keyword>
<organism evidence="4 5">
    <name type="scientific">Ridgeia piscesae</name>
    <name type="common">Tubeworm</name>
    <dbReference type="NCBI Taxonomy" id="27915"/>
    <lineage>
        <taxon>Eukaryota</taxon>
        <taxon>Metazoa</taxon>
        <taxon>Spiralia</taxon>
        <taxon>Lophotrochozoa</taxon>
        <taxon>Annelida</taxon>
        <taxon>Polychaeta</taxon>
        <taxon>Sedentaria</taxon>
        <taxon>Canalipalpata</taxon>
        <taxon>Sabellida</taxon>
        <taxon>Siboglinidae</taxon>
        <taxon>Ridgeia</taxon>
    </lineage>
</organism>
<feature type="domain" description="C2H2-type" evidence="3">
    <location>
        <begin position="66"/>
        <end position="87"/>
    </location>
</feature>
<keyword evidence="5" id="KW-1185">Reference proteome</keyword>
<comment type="caution">
    <text evidence="4">The sequence shown here is derived from an EMBL/GenBank/DDBJ whole genome shotgun (WGS) entry which is preliminary data.</text>
</comment>
<dbReference type="SMART" id="SM00355">
    <property type="entry name" value="ZnF_C2H2"/>
    <property type="match status" value="2"/>
</dbReference>
<evidence type="ECO:0000313" key="5">
    <source>
        <dbReference type="Proteomes" id="UP001209878"/>
    </source>
</evidence>
<protein>
    <recommendedName>
        <fullName evidence="3">C2H2-type domain-containing protein</fullName>
    </recommendedName>
</protein>
<dbReference type="EMBL" id="JAODUO010000452">
    <property type="protein sequence ID" value="KAK2180249.1"/>
    <property type="molecule type" value="Genomic_DNA"/>
</dbReference>
<dbReference type="Proteomes" id="UP001209878">
    <property type="component" value="Unassembled WGS sequence"/>
</dbReference>
<evidence type="ECO:0000313" key="4">
    <source>
        <dbReference type="EMBL" id="KAK2180249.1"/>
    </source>
</evidence>
<proteinExistence type="predicted"/>
<sequence>MAHDESTTSTTSATSTDDGAAQGFICPMCKLTLPSGELLTAHFAREHDTKNEPDPNPPQQGSGFLCPNCKMSLPSPQELQTHFEHAHGQISTNSGQMDGGASRQRQTSGQRKDGLQQPHLVGNMSPHQMPQQQVQDELDMFRQQLRASEDSRTLLSSEVVLMRKQLNEALDLITSQRDEKRSLEGKAAKLAGDVVAAKARADESDGQRVALEDHLQTLKLQMSEKTRYIQSIESQLAQRFVGSPLGK</sequence>
<name>A0AAD9NUU1_RIDPI</name>
<reference evidence="4" key="1">
    <citation type="journal article" date="2023" name="Mol. Biol. Evol.">
        <title>Third-Generation Sequencing Reveals the Adaptive Role of the Epigenome in Three Deep-Sea Polychaetes.</title>
        <authorList>
            <person name="Perez M."/>
            <person name="Aroh O."/>
            <person name="Sun Y."/>
            <person name="Lan Y."/>
            <person name="Juniper S.K."/>
            <person name="Young C.R."/>
            <person name="Angers B."/>
            <person name="Qian P.Y."/>
        </authorList>
    </citation>
    <scope>NUCLEOTIDE SEQUENCE</scope>
    <source>
        <strain evidence="4">R07B-5</strain>
    </source>
</reference>
<dbReference type="Gene3D" id="3.30.160.60">
    <property type="entry name" value="Classic Zinc Finger"/>
    <property type="match status" value="1"/>
</dbReference>
<evidence type="ECO:0000256" key="1">
    <source>
        <dbReference type="SAM" id="Coils"/>
    </source>
</evidence>
<feature type="region of interest" description="Disordered" evidence="2">
    <location>
        <begin position="90"/>
        <end position="121"/>
    </location>
</feature>
<evidence type="ECO:0000256" key="2">
    <source>
        <dbReference type="SAM" id="MobiDB-lite"/>
    </source>
</evidence>
<feature type="region of interest" description="Disordered" evidence="2">
    <location>
        <begin position="47"/>
        <end position="69"/>
    </location>
</feature>